<reference evidence="1 2" key="1">
    <citation type="journal article" date="2017" name="Genome Biol. Evol.">
        <title>Population Structure and Local Adaptation of MAC Lung Disease Agent Mycobacterium avium subsp. hominissuis.</title>
        <authorList>
            <person name="Yano H."/>
            <person name="Iwamoto T."/>
            <person name="Nishiuchi Y."/>
            <person name="Nakajima C."/>
            <person name="Starkova D.A."/>
            <person name="Mokrousov I."/>
            <person name="Narvskaya O."/>
            <person name="Yoshida S."/>
            <person name="Arikawa K."/>
            <person name="Nakanishi N."/>
            <person name="Osaki K."/>
            <person name="Nakagawa I."/>
            <person name="Ato M."/>
            <person name="Suzuki Y."/>
            <person name="Maruyama F."/>
        </authorList>
    </citation>
    <scope>NUCLEOTIDE SEQUENCE [LARGE SCALE GENOMIC DNA]</scope>
    <source>
        <strain evidence="1 2">OCU466</strain>
    </source>
</reference>
<evidence type="ECO:0000313" key="1">
    <source>
        <dbReference type="EMBL" id="PBJ39123.1"/>
    </source>
</evidence>
<sequence>MSGEAVGFPLPALFIDEAQFPSAADYGFRLPSENPSRQLAPLQRVAVDVSDRYAIGLYEVNVGSSGPAIGTELVKLTGSVFTEPHPDPWWIDVHDRAQLLLVGVGPVREYLLPGSVSIDLLPHLHIGVCRLLVRAYSSGLGTRPPE</sequence>
<organism evidence="1 2">
    <name type="scientific">Mycobacterium avium subsp. hominissuis</name>
    <dbReference type="NCBI Taxonomy" id="439334"/>
    <lineage>
        <taxon>Bacteria</taxon>
        <taxon>Bacillati</taxon>
        <taxon>Actinomycetota</taxon>
        <taxon>Actinomycetes</taxon>
        <taxon>Mycobacteriales</taxon>
        <taxon>Mycobacteriaceae</taxon>
        <taxon>Mycobacterium</taxon>
        <taxon>Mycobacterium avium complex (MAC)</taxon>
    </lineage>
</organism>
<dbReference type="RefSeq" id="WP_071321621.1">
    <property type="nucleotide sequence ID" value="NZ_BDNC01000033.1"/>
</dbReference>
<dbReference type="AlphaFoldDB" id="A0A2A3LD43"/>
<accession>A0A2A3LD43</accession>
<evidence type="ECO:0000313" key="2">
    <source>
        <dbReference type="Proteomes" id="UP000218842"/>
    </source>
</evidence>
<comment type="caution">
    <text evidence="1">The sequence shown here is derived from an EMBL/GenBank/DDBJ whole genome shotgun (WGS) entry which is preliminary data.</text>
</comment>
<gene>
    <name evidence="1" type="ORF">XV03_03870</name>
</gene>
<dbReference type="EMBL" id="LBGZ01000029">
    <property type="protein sequence ID" value="PBJ39123.1"/>
    <property type="molecule type" value="Genomic_DNA"/>
</dbReference>
<proteinExistence type="predicted"/>
<dbReference type="Proteomes" id="UP000218842">
    <property type="component" value="Unassembled WGS sequence"/>
</dbReference>
<name>A0A2A3LD43_MYCAV</name>
<protein>
    <submittedName>
        <fullName evidence="1">Uncharacterized protein</fullName>
    </submittedName>
</protein>